<keyword evidence="2" id="KW-1185">Reference proteome</keyword>
<dbReference type="AlphaFoldDB" id="A0AAD2CDG7"/>
<evidence type="ECO:0000313" key="2">
    <source>
        <dbReference type="Proteomes" id="UP001295423"/>
    </source>
</evidence>
<dbReference type="Proteomes" id="UP001295423">
    <property type="component" value="Unassembled WGS sequence"/>
</dbReference>
<evidence type="ECO:0000313" key="1">
    <source>
        <dbReference type="EMBL" id="CAJ1918203.1"/>
    </source>
</evidence>
<organism evidence="1 2">
    <name type="scientific">Cylindrotheca closterium</name>
    <dbReference type="NCBI Taxonomy" id="2856"/>
    <lineage>
        <taxon>Eukaryota</taxon>
        <taxon>Sar</taxon>
        <taxon>Stramenopiles</taxon>
        <taxon>Ochrophyta</taxon>
        <taxon>Bacillariophyta</taxon>
        <taxon>Bacillariophyceae</taxon>
        <taxon>Bacillariophycidae</taxon>
        <taxon>Bacillariales</taxon>
        <taxon>Bacillariaceae</taxon>
        <taxon>Cylindrotheca</taxon>
    </lineage>
</organism>
<dbReference type="InterPro" id="IPR019370">
    <property type="entry name" value="E2F-assoc_phosphoprotein"/>
</dbReference>
<accession>A0AAD2CDG7</accession>
<reference evidence="1" key="1">
    <citation type="submission" date="2023-08" db="EMBL/GenBank/DDBJ databases">
        <authorList>
            <person name="Audoor S."/>
            <person name="Bilcke G."/>
        </authorList>
    </citation>
    <scope>NUCLEOTIDE SEQUENCE</scope>
</reference>
<dbReference type="PANTHER" id="PTHR15967:SF0">
    <property type="entry name" value="E2F-ASSOCIATED PHOSPHOPROTEIN"/>
    <property type="match status" value="1"/>
</dbReference>
<evidence type="ECO:0008006" key="3">
    <source>
        <dbReference type="Google" id="ProtNLM"/>
    </source>
</evidence>
<proteinExistence type="predicted"/>
<dbReference type="Pfam" id="PF10238">
    <property type="entry name" value="Eapp_C"/>
    <property type="match status" value="1"/>
</dbReference>
<protein>
    <recommendedName>
        <fullName evidence="3">E2F-associated phosphoprotein</fullName>
    </recommendedName>
</protein>
<gene>
    <name evidence="1" type="ORF">CYCCA115_LOCUS808</name>
</gene>
<sequence>MENQDNLNEVAVVPHRPHGQLHAPIVSGESDIGETDELYGLDPSDPTHADGLYGANLDEEDESYVYRHMRGGVKENISVIYDDEGVKKTKTISVLKPRHSDAQLQCPCCFQIVCMDCQRHERYYNQFRAMFVIGIAVDWHSKLVYDELQQALVPKPFDVETETDETFDGISKNVAEGDYFAVLCANCSTQVAVLDMKDEVYHFHGCLESS</sequence>
<dbReference type="EMBL" id="CAKOGP040000001">
    <property type="protein sequence ID" value="CAJ1918203.1"/>
    <property type="molecule type" value="Genomic_DNA"/>
</dbReference>
<comment type="caution">
    <text evidence="1">The sequence shown here is derived from an EMBL/GenBank/DDBJ whole genome shotgun (WGS) entry which is preliminary data.</text>
</comment>
<dbReference type="PANTHER" id="PTHR15967">
    <property type="entry name" value="E2F-ASSOCIATED PHOSPHOPROTEIN"/>
    <property type="match status" value="1"/>
</dbReference>
<name>A0AAD2CDG7_9STRA</name>
<dbReference type="GO" id="GO:0005634">
    <property type="term" value="C:nucleus"/>
    <property type="evidence" value="ECO:0007669"/>
    <property type="project" value="TreeGrafter"/>
</dbReference>